<dbReference type="Proteomes" id="UP001320420">
    <property type="component" value="Unassembled WGS sequence"/>
</dbReference>
<protein>
    <submittedName>
        <fullName evidence="2">Uncharacterized protein</fullName>
    </submittedName>
</protein>
<evidence type="ECO:0000313" key="2">
    <source>
        <dbReference type="EMBL" id="KAK7753347.1"/>
    </source>
</evidence>
<gene>
    <name evidence="2" type="ORF">SLS62_004637</name>
</gene>
<comment type="caution">
    <text evidence="2">The sequence shown here is derived from an EMBL/GenBank/DDBJ whole genome shotgun (WGS) entry which is preliminary data.</text>
</comment>
<proteinExistence type="predicted"/>
<accession>A0AAN9YSV9</accession>
<dbReference type="EMBL" id="JAKJXP020000029">
    <property type="protein sequence ID" value="KAK7753347.1"/>
    <property type="molecule type" value="Genomic_DNA"/>
</dbReference>
<dbReference type="AlphaFoldDB" id="A0AAN9YSV9"/>
<organism evidence="2 3">
    <name type="scientific">Diatrype stigma</name>
    <dbReference type="NCBI Taxonomy" id="117547"/>
    <lineage>
        <taxon>Eukaryota</taxon>
        <taxon>Fungi</taxon>
        <taxon>Dikarya</taxon>
        <taxon>Ascomycota</taxon>
        <taxon>Pezizomycotina</taxon>
        <taxon>Sordariomycetes</taxon>
        <taxon>Xylariomycetidae</taxon>
        <taxon>Xylariales</taxon>
        <taxon>Diatrypaceae</taxon>
        <taxon>Diatrype</taxon>
    </lineage>
</organism>
<name>A0AAN9YSV9_9PEZI</name>
<reference evidence="2 3" key="1">
    <citation type="submission" date="2024-02" db="EMBL/GenBank/DDBJ databases">
        <title>De novo assembly and annotation of 12 fungi associated with fruit tree decline syndrome in Ontario, Canada.</title>
        <authorList>
            <person name="Sulman M."/>
            <person name="Ellouze W."/>
            <person name="Ilyukhin E."/>
        </authorList>
    </citation>
    <scope>NUCLEOTIDE SEQUENCE [LARGE SCALE GENOMIC DNA]</scope>
    <source>
        <strain evidence="2 3">M11/M66-122</strain>
    </source>
</reference>
<keyword evidence="3" id="KW-1185">Reference proteome</keyword>
<sequence>MSDDYDGPDAIVDENLDEVDQDCDGAHLDAWINEQMLLEFRDHEGNISTRVWDADFAAADALVPFFFGRGGRMLHELAATGVTLHPAEYQRVAQELQPEVDDMAAGYMSVALGYPVVGVVNTNDVSPEYPYVWVFFVPAIEPFGTPSVIPPGRHFLWHGLLQYPRHINDDNIRTYMANEAARELRRRFRLVTGFHVGIPVSADPAAHDPRDGVDLEDADDILVPDILEGDDRYFVAVELDGPEEVADESEEEDGEDDEDDYGEDDEDDYGEDDEEDDAEEDDEDDGVMDDSEDESDYE</sequence>
<evidence type="ECO:0000313" key="3">
    <source>
        <dbReference type="Proteomes" id="UP001320420"/>
    </source>
</evidence>
<evidence type="ECO:0000256" key="1">
    <source>
        <dbReference type="SAM" id="MobiDB-lite"/>
    </source>
</evidence>
<feature type="region of interest" description="Disordered" evidence="1">
    <location>
        <begin position="240"/>
        <end position="298"/>
    </location>
</feature>